<comment type="caution">
    <text evidence="2">The sequence shown here is derived from an EMBL/GenBank/DDBJ whole genome shotgun (WGS) entry which is preliminary data.</text>
</comment>
<protein>
    <submittedName>
        <fullName evidence="2">Stage II sporulation protein M</fullName>
    </submittedName>
</protein>
<keyword evidence="1" id="KW-0472">Membrane</keyword>
<feature type="transmembrane region" description="Helical" evidence="1">
    <location>
        <begin position="570"/>
        <end position="589"/>
    </location>
</feature>
<feature type="transmembrane region" description="Helical" evidence="1">
    <location>
        <begin position="484"/>
        <end position="507"/>
    </location>
</feature>
<dbReference type="PANTHER" id="PTHR35337">
    <property type="entry name" value="SLR1478 PROTEIN"/>
    <property type="match status" value="1"/>
</dbReference>
<dbReference type="AlphaFoldDB" id="A0A6N6RLD2"/>
<dbReference type="InterPro" id="IPR002798">
    <property type="entry name" value="SpoIIM-like"/>
</dbReference>
<proteinExistence type="predicted"/>
<feature type="transmembrane region" description="Helical" evidence="1">
    <location>
        <begin position="429"/>
        <end position="449"/>
    </location>
</feature>
<keyword evidence="1" id="KW-0812">Transmembrane</keyword>
<feature type="transmembrane region" description="Helical" evidence="1">
    <location>
        <begin position="366"/>
        <end position="383"/>
    </location>
</feature>
<keyword evidence="1" id="KW-1133">Transmembrane helix</keyword>
<sequence length="631" mass="70949">MKESQFVKENSARWAPLEKSVEALKKSRRKKGLNSSLGEDYIQLTDDLGHAQTFYRRRSIRLYLNNLTSDIYRLIHKNRESKKNPISQFWLREIPSIMYHGRKQFLLAFAIFAIAIVIGAFSLEQDSAFANEILSEGYVQMTEENIANDDPMAVYKKADSFDMFTRIALNNLWVLIFCFVMGLFFGIGSIGALMTNGIMVGVFQYYFIQKGLFIPSFLTIFQHGTVELSSIILGGGAGLLLGSGYLFPGNYSRLLSLRLQFYRGMKVILALVPFIIFAAWVEAYVTRHDDIPNIYRLLFILTNLFIMVGYFVYLPWRYGRKLQRVEDRPTDQGIIASKPIDENDIMNVGEIFQVSIHYFSKWLSKFIWIPTLLAAGTIAYSYLTEELWENVILETSNAYIIITASIIEAVIYGVENTIEIFFLSSGNPILSSIFFVTSVSIVQTMVLSWKYKGTKKWHQSALLCLANAIVLLAISSLLSVHGAWIVVVLSVGYPLLTLTMARAYIGNLGYLQALGKALGSFLENFGKVFGWVMISGLSLVLAIILIQSALASVLLYFLNSFTAWNQGESLISLGVLAFLAFLTVLLVLASAQFGGALLTETLDEQITAKKLRENIASIPPRKKRYGIDEAV</sequence>
<feature type="transmembrane region" description="Helical" evidence="1">
    <location>
        <begin position="205"/>
        <end position="222"/>
    </location>
</feature>
<feature type="transmembrane region" description="Helical" evidence="1">
    <location>
        <begin position="297"/>
        <end position="316"/>
    </location>
</feature>
<evidence type="ECO:0000256" key="1">
    <source>
        <dbReference type="SAM" id="Phobius"/>
    </source>
</evidence>
<evidence type="ECO:0000313" key="3">
    <source>
        <dbReference type="Proteomes" id="UP000468650"/>
    </source>
</evidence>
<feature type="transmembrane region" description="Helical" evidence="1">
    <location>
        <begin position="105"/>
        <end position="123"/>
    </location>
</feature>
<feature type="transmembrane region" description="Helical" evidence="1">
    <location>
        <begin position="461"/>
        <end position="478"/>
    </location>
</feature>
<accession>A0A6N6RLD2</accession>
<name>A0A6N6RLD2_9FLAO</name>
<reference evidence="2 3" key="1">
    <citation type="submission" date="2019-09" db="EMBL/GenBank/DDBJ databases">
        <title>Genomes of family Cryomorphaceae.</title>
        <authorList>
            <person name="Bowman J.P."/>
        </authorList>
    </citation>
    <scope>NUCLEOTIDE SEQUENCE [LARGE SCALE GENOMIC DNA]</scope>
    <source>
        <strain evidence="2 3">LMG 25704</strain>
    </source>
</reference>
<dbReference type="RefSeq" id="WP_151665959.1">
    <property type="nucleotide sequence ID" value="NZ_WBVO01000001.1"/>
</dbReference>
<feature type="transmembrane region" description="Helical" evidence="1">
    <location>
        <begin position="172"/>
        <end position="193"/>
    </location>
</feature>
<dbReference type="PANTHER" id="PTHR35337:SF1">
    <property type="entry name" value="SLR1478 PROTEIN"/>
    <property type="match status" value="1"/>
</dbReference>
<dbReference type="Pfam" id="PF01944">
    <property type="entry name" value="SpoIIM"/>
    <property type="match status" value="1"/>
</dbReference>
<gene>
    <name evidence="2" type="ORF">F8C67_01205</name>
</gene>
<dbReference type="OrthoDB" id="9800053at2"/>
<dbReference type="Proteomes" id="UP000468650">
    <property type="component" value="Unassembled WGS sequence"/>
</dbReference>
<keyword evidence="3" id="KW-1185">Reference proteome</keyword>
<feature type="transmembrane region" description="Helical" evidence="1">
    <location>
        <begin position="228"/>
        <end position="247"/>
    </location>
</feature>
<feature type="transmembrane region" description="Helical" evidence="1">
    <location>
        <begin position="267"/>
        <end position="285"/>
    </location>
</feature>
<feature type="transmembrane region" description="Helical" evidence="1">
    <location>
        <begin position="528"/>
        <end position="558"/>
    </location>
</feature>
<dbReference type="EMBL" id="WBVO01000001">
    <property type="protein sequence ID" value="KAB2814379.1"/>
    <property type="molecule type" value="Genomic_DNA"/>
</dbReference>
<evidence type="ECO:0000313" key="2">
    <source>
        <dbReference type="EMBL" id="KAB2814379.1"/>
    </source>
</evidence>
<organism evidence="2 3">
    <name type="scientific">Phaeocystidibacter luteus</name>
    <dbReference type="NCBI Taxonomy" id="911197"/>
    <lineage>
        <taxon>Bacteria</taxon>
        <taxon>Pseudomonadati</taxon>
        <taxon>Bacteroidota</taxon>
        <taxon>Flavobacteriia</taxon>
        <taxon>Flavobacteriales</taxon>
        <taxon>Phaeocystidibacteraceae</taxon>
        <taxon>Phaeocystidibacter</taxon>
    </lineage>
</organism>